<keyword evidence="3" id="KW-1185">Reference proteome</keyword>
<reference evidence="2" key="1">
    <citation type="submission" date="2023-08" db="EMBL/GenBank/DDBJ databases">
        <authorList>
            <person name="Chen Y."/>
            <person name="Shah S."/>
            <person name="Dougan E. K."/>
            <person name="Thang M."/>
            <person name="Chan C."/>
        </authorList>
    </citation>
    <scope>NUCLEOTIDE SEQUENCE</scope>
</reference>
<evidence type="ECO:0000256" key="1">
    <source>
        <dbReference type="SAM" id="MobiDB-lite"/>
    </source>
</evidence>
<evidence type="ECO:0000313" key="3">
    <source>
        <dbReference type="Proteomes" id="UP001178507"/>
    </source>
</evidence>
<name>A0AA36IWG0_9DINO</name>
<sequence>MAGLATAADHLGRNAHLLKSHFQSQTSQSKSHAKELGKYFRKHGREFVAAGARKSWNRDAAASADDRNSEKSTISTLQSFQAPQPGDISVEASVEFTFCITPLQCYGS</sequence>
<feature type="region of interest" description="Disordered" evidence="1">
    <location>
        <begin position="58"/>
        <end position="80"/>
    </location>
</feature>
<dbReference type="EMBL" id="CAUJNA010003103">
    <property type="protein sequence ID" value="CAJ1395252.1"/>
    <property type="molecule type" value="Genomic_DNA"/>
</dbReference>
<organism evidence="2 3">
    <name type="scientific">Effrenium voratum</name>
    <dbReference type="NCBI Taxonomy" id="2562239"/>
    <lineage>
        <taxon>Eukaryota</taxon>
        <taxon>Sar</taxon>
        <taxon>Alveolata</taxon>
        <taxon>Dinophyceae</taxon>
        <taxon>Suessiales</taxon>
        <taxon>Symbiodiniaceae</taxon>
        <taxon>Effrenium</taxon>
    </lineage>
</organism>
<dbReference type="AlphaFoldDB" id="A0AA36IWG0"/>
<dbReference type="Proteomes" id="UP001178507">
    <property type="component" value="Unassembled WGS sequence"/>
</dbReference>
<proteinExistence type="predicted"/>
<evidence type="ECO:0000313" key="2">
    <source>
        <dbReference type="EMBL" id="CAJ1395252.1"/>
    </source>
</evidence>
<comment type="caution">
    <text evidence="2">The sequence shown here is derived from an EMBL/GenBank/DDBJ whole genome shotgun (WGS) entry which is preliminary data.</text>
</comment>
<gene>
    <name evidence="2" type="ORF">EVOR1521_LOCUS19718</name>
</gene>
<accession>A0AA36IWG0</accession>
<feature type="compositionally biased region" description="Polar residues" evidence="1">
    <location>
        <begin position="71"/>
        <end position="80"/>
    </location>
</feature>
<protein>
    <submittedName>
        <fullName evidence="2">Uncharacterized protein</fullName>
    </submittedName>
</protein>